<sequence length="61" mass="6987">MRSNALRLVLLGGALAIAGAIIAQNEVRRRYGVLTPVVRFFREGRLVRWLRDGRRLLGRWA</sequence>
<evidence type="ECO:0000313" key="4">
    <source>
        <dbReference type="Proteomes" id="UP000243024"/>
    </source>
</evidence>
<proteinExistence type="predicted"/>
<organism evidence="2 4">
    <name type="scientific">Hydrogenibacillus schlegelii</name>
    <name type="common">Bacillus schlegelii</name>
    <dbReference type="NCBI Taxonomy" id="1484"/>
    <lineage>
        <taxon>Bacteria</taxon>
        <taxon>Bacillati</taxon>
        <taxon>Bacillota</taxon>
        <taxon>Bacilli</taxon>
        <taxon>Bacillales</taxon>
        <taxon>Bacillales Family X. Incertae Sedis</taxon>
        <taxon>Hydrogenibacillus</taxon>
    </lineage>
</organism>
<dbReference type="EMBL" id="JXBB01000001">
    <property type="protein sequence ID" value="OAR05517.1"/>
    <property type="molecule type" value="Genomic_DNA"/>
</dbReference>
<comment type="caution">
    <text evidence="2">The sequence shown here is derived from an EMBL/GenBank/DDBJ whole genome shotgun (WGS) entry which is preliminary data.</text>
</comment>
<reference evidence="2 4" key="1">
    <citation type="submission" date="2015-09" db="EMBL/GenBank/DDBJ databases">
        <title>Draft genome sequence of Hydrogenibacillus schlegelii DSM 2000.</title>
        <authorList>
            <person name="Hemp J."/>
        </authorList>
    </citation>
    <scope>NUCLEOTIDE SEQUENCE [LARGE SCALE GENOMIC DNA]</scope>
    <source>
        <strain evidence="2 4">MA 48</strain>
    </source>
</reference>
<name>A0A132N656_HYDSH</name>
<protein>
    <submittedName>
        <fullName evidence="2">Uncharacterized protein</fullName>
    </submittedName>
</protein>
<dbReference type="Proteomes" id="UP000244180">
    <property type="component" value="Unassembled WGS sequence"/>
</dbReference>
<reference evidence="1" key="3">
    <citation type="journal article" date="2021" name="Microbiology">
        <title>Metagenomic Analysis of the Microbial Community in the Underground Coal Fire Area (Kemerovo Region, Russia) Revealed Predominance of Thermophilic Members of the Phyla Deinococcus-thermus, Aquificae, and Firmicutes.</title>
        <authorList>
            <person name="Kadnikov V."/>
            <person name="Mardanov A.V."/>
            <person name="Beletsky A.V."/>
            <person name="Karnachuk O.V."/>
            <person name="Ravin N.V."/>
        </authorList>
    </citation>
    <scope>NUCLEOTIDE SEQUENCE</scope>
    <source>
        <strain evidence="1">RBS10-49</strain>
    </source>
</reference>
<accession>A0A132N656</accession>
<reference evidence="3 5" key="2">
    <citation type="submission" date="2017-08" db="EMBL/GenBank/DDBJ databases">
        <title>Burning lignite coal seam in the remote Altai Mountains harbors a hydrogen-driven thermophilic microbial community.</title>
        <authorList>
            <person name="Kadnikov V.V."/>
            <person name="Mardanov A.V."/>
            <person name="Ivasenko D."/>
            <person name="Beletsky A.V."/>
            <person name="Karnachuk O.V."/>
            <person name="Ravin N.V."/>
        </authorList>
    </citation>
    <scope>NUCLEOTIDE SEQUENCE [LARGE SCALE GENOMIC DNA]</scope>
    <source>
        <strain evidence="3">AL33</strain>
    </source>
</reference>
<dbReference type="Proteomes" id="UP000748108">
    <property type="component" value="Unassembled WGS sequence"/>
</dbReference>
<gene>
    <name evidence="3" type="ORF">HSCHL_0893</name>
    <name evidence="1" type="ORF">KM312_07040</name>
    <name evidence="2" type="ORF">SA87_11560</name>
</gene>
<dbReference type="EMBL" id="PEBV01000007">
    <property type="protein sequence ID" value="PTQ54039.1"/>
    <property type="molecule type" value="Genomic_DNA"/>
</dbReference>
<evidence type="ECO:0000313" key="1">
    <source>
        <dbReference type="EMBL" id="MBT9282395.1"/>
    </source>
</evidence>
<dbReference type="AlphaFoldDB" id="A0A132N656"/>
<dbReference type="STRING" id="1484.SA87_11560"/>
<evidence type="ECO:0000313" key="2">
    <source>
        <dbReference type="EMBL" id="OAR05517.1"/>
    </source>
</evidence>
<evidence type="ECO:0000313" key="3">
    <source>
        <dbReference type="EMBL" id="PTQ54039.1"/>
    </source>
</evidence>
<dbReference type="EMBL" id="JAHHQF010000055">
    <property type="protein sequence ID" value="MBT9282395.1"/>
    <property type="molecule type" value="Genomic_DNA"/>
</dbReference>
<evidence type="ECO:0000313" key="5">
    <source>
        <dbReference type="Proteomes" id="UP000244180"/>
    </source>
</evidence>
<keyword evidence="4" id="KW-1185">Reference proteome</keyword>
<dbReference type="Proteomes" id="UP000243024">
    <property type="component" value="Unassembled WGS sequence"/>
</dbReference>
<dbReference type="RefSeq" id="WP_066197702.1">
    <property type="nucleotide sequence ID" value="NZ_CBCSAS010000003.1"/>
</dbReference>